<evidence type="ECO:0000259" key="1">
    <source>
        <dbReference type="PROSITE" id="PS50181"/>
    </source>
</evidence>
<organism evidence="2 3">
    <name type="scientific">Ascobolus immersus RN42</name>
    <dbReference type="NCBI Taxonomy" id="1160509"/>
    <lineage>
        <taxon>Eukaryota</taxon>
        <taxon>Fungi</taxon>
        <taxon>Dikarya</taxon>
        <taxon>Ascomycota</taxon>
        <taxon>Pezizomycotina</taxon>
        <taxon>Pezizomycetes</taxon>
        <taxon>Pezizales</taxon>
        <taxon>Ascobolaceae</taxon>
        <taxon>Ascobolus</taxon>
    </lineage>
</organism>
<dbReference type="PROSITE" id="PS50181">
    <property type="entry name" value="FBOX"/>
    <property type="match status" value="1"/>
</dbReference>
<reference evidence="2 3" key="1">
    <citation type="journal article" date="2018" name="Nat. Ecol. Evol.">
        <title>Pezizomycetes genomes reveal the molecular basis of ectomycorrhizal truffle lifestyle.</title>
        <authorList>
            <person name="Murat C."/>
            <person name="Payen T."/>
            <person name="Noel B."/>
            <person name="Kuo A."/>
            <person name="Morin E."/>
            <person name="Chen J."/>
            <person name="Kohler A."/>
            <person name="Krizsan K."/>
            <person name="Balestrini R."/>
            <person name="Da Silva C."/>
            <person name="Montanini B."/>
            <person name="Hainaut M."/>
            <person name="Levati E."/>
            <person name="Barry K.W."/>
            <person name="Belfiori B."/>
            <person name="Cichocki N."/>
            <person name="Clum A."/>
            <person name="Dockter R.B."/>
            <person name="Fauchery L."/>
            <person name="Guy J."/>
            <person name="Iotti M."/>
            <person name="Le Tacon F."/>
            <person name="Lindquist E.A."/>
            <person name="Lipzen A."/>
            <person name="Malagnac F."/>
            <person name="Mello A."/>
            <person name="Molinier V."/>
            <person name="Miyauchi S."/>
            <person name="Poulain J."/>
            <person name="Riccioni C."/>
            <person name="Rubini A."/>
            <person name="Sitrit Y."/>
            <person name="Splivallo R."/>
            <person name="Traeger S."/>
            <person name="Wang M."/>
            <person name="Zifcakova L."/>
            <person name="Wipf D."/>
            <person name="Zambonelli A."/>
            <person name="Paolocci F."/>
            <person name="Nowrousian M."/>
            <person name="Ottonello S."/>
            <person name="Baldrian P."/>
            <person name="Spatafora J.W."/>
            <person name="Henrissat B."/>
            <person name="Nagy L.G."/>
            <person name="Aury J.M."/>
            <person name="Wincker P."/>
            <person name="Grigoriev I.V."/>
            <person name="Bonfante P."/>
            <person name="Martin F.M."/>
        </authorList>
    </citation>
    <scope>NUCLEOTIDE SEQUENCE [LARGE SCALE GENOMIC DNA]</scope>
    <source>
        <strain evidence="2 3">RN42</strain>
    </source>
</reference>
<dbReference type="InterPro" id="IPR001810">
    <property type="entry name" value="F-box_dom"/>
</dbReference>
<proteinExistence type="predicted"/>
<dbReference type="InterPro" id="IPR036047">
    <property type="entry name" value="F-box-like_dom_sf"/>
</dbReference>
<protein>
    <recommendedName>
        <fullName evidence="1">F-box domain-containing protein</fullName>
    </recommendedName>
</protein>
<dbReference type="EMBL" id="ML119819">
    <property type="protein sequence ID" value="RPA73487.1"/>
    <property type="molecule type" value="Genomic_DNA"/>
</dbReference>
<evidence type="ECO:0000313" key="3">
    <source>
        <dbReference type="Proteomes" id="UP000275078"/>
    </source>
</evidence>
<dbReference type="CDD" id="cd09917">
    <property type="entry name" value="F-box_SF"/>
    <property type="match status" value="1"/>
</dbReference>
<dbReference type="Proteomes" id="UP000275078">
    <property type="component" value="Unassembled WGS sequence"/>
</dbReference>
<dbReference type="SUPFAM" id="SSF81383">
    <property type="entry name" value="F-box domain"/>
    <property type="match status" value="1"/>
</dbReference>
<gene>
    <name evidence="2" type="ORF">BJ508DRAFT_313746</name>
</gene>
<evidence type="ECO:0000313" key="2">
    <source>
        <dbReference type="EMBL" id="RPA73487.1"/>
    </source>
</evidence>
<accession>A0A3N4HJK2</accession>
<sequence length="499" mass="57589">MEKHKRGQPAVDPPSGLSRLPAELLIQIFELLPITTLESLTVVCKRTSPIASFILHRETSVHTFLIRITRSKPDPYLKMEPALFTEFYLKPEETEYKFQIGRCYGHRLEGKPRRIIYRFQHEDDFLKFSLDSSTLFSSPEKQSDYSPYRTAWGNIYWRDKHGKLRVHGLSAEKVVLDFSKVPGIDWNSLVWGAMGRDPERSSWSSIILLHLINPLMAAYWRTGSEEAMFKIVGSNGNYSFHAESQLKGAGFFGLLGAKLVSGTKDGKLSRKSEIEEEVLENDDGDDGEHLSIVYNADQPDQQWGYRLPKTIEKQHGLRRNGTLRERISKCSVKDKHITFCHVPVLLSSCLVYYSDPLFKLSSLHLEGVQILDNQMKRRESKMRLLLDGFSILLIWQAPHLQSLVLRNVKMECSIARKSERRGKSVNRRCWDGRIARKEWVGYTWEVFLQELAMYNWPKLTHIVLEDLLDSEPFTYIPTRPSKEILEHYTTKLLGTKGVA</sequence>
<feature type="domain" description="F-box" evidence="1">
    <location>
        <begin position="14"/>
        <end position="50"/>
    </location>
</feature>
<dbReference type="AlphaFoldDB" id="A0A3N4HJK2"/>
<keyword evidence="3" id="KW-1185">Reference proteome</keyword>
<name>A0A3N4HJK2_ASCIM</name>
<dbReference type="Pfam" id="PF12937">
    <property type="entry name" value="F-box-like"/>
    <property type="match status" value="1"/>
</dbReference>